<feature type="domain" description="Glucose-6-phosphate dehydrogenase C-terminal" evidence="8">
    <location>
        <begin position="199"/>
        <end position="496"/>
    </location>
</feature>
<organism evidence="9 10">
    <name type="scientific">Guyparkeria halophila</name>
    <dbReference type="NCBI Taxonomy" id="47960"/>
    <lineage>
        <taxon>Bacteria</taxon>
        <taxon>Pseudomonadati</taxon>
        <taxon>Pseudomonadota</taxon>
        <taxon>Gammaproteobacteria</taxon>
        <taxon>Chromatiales</taxon>
        <taxon>Thioalkalibacteraceae</taxon>
        <taxon>Guyparkeria</taxon>
    </lineage>
</organism>
<dbReference type="EMBL" id="CP046415">
    <property type="protein sequence ID" value="QGT78580.1"/>
    <property type="molecule type" value="Genomic_DNA"/>
</dbReference>
<evidence type="ECO:0000313" key="10">
    <source>
        <dbReference type="Proteomes" id="UP000427716"/>
    </source>
</evidence>
<evidence type="ECO:0000256" key="3">
    <source>
        <dbReference type="ARBA" id="ARBA00022857"/>
    </source>
</evidence>
<dbReference type="UniPathway" id="UPA00115">
    <property type="reaction ID" value="UER00408"/>
</dbReference>
<dbReference type="HAMAP" id="MF_00966">
    <property type="entry name" value="G6PD"/>
    <property type="match status" value="1"/>
</dbReference>
<feature type="binding site" evidence="6">
    <location>
        <position position="245"/>
    </location>
    <ligand>
        <name>substrate</name>
    </ligand>
</feature>
<dbReference type="AlphaFoldDB" id="A0A6I6CYU2"/>
<keyword evidence="4 6" id="KW-0560">Oxidoreductase</keyword>
<dbReference type="Gene3D" id="3.40.50.720">
    <property type="entry name" value="NAD(P)-binding Rossmann-like Domain"/>
    <property type="match status" value="1"/>
</dbReference>
<keyword evidence="5 6" id="KW-0119">Carbohydrate metabolism</keyword>
<protein>
    <recommendedName>
        <fullName evidence="6">Glucose-6-phosphate 1-dehydrogenase</fullName>
        <shortName evidence="6">G6PD</shortName>
        <ecNumber evidence="6">1.1.1.49</ecNumber>
    </recommendedName>
</protein>
<dbReference type="GO" id="GO:0005829">
    <property type="term" value="C:cytosol"/>
    <property type="evidence" value="ECO:0007669"/>
    <property type="project" value="TreeGrafter"/>
</dbReference>
<name>A0A6I6CYU2_9GAMM</name>
<feature type="binding site" evidence="6">
    <location>
        <position position="350"/>
    </location>
    <ligand>
        <name>substrate</name>
    </ligand>
</feature>
<sequence>MRKAIRREPPRPVTIVIFGATGSLSRKKLLPALYQLERAGRLAEGSRIIGFGRRDWDDATWREEVRRLCLAGEPGEDECPTDEPIEQLLGKLHFHNGDLNDTGCFEDLADRLTHAEFPDCVVFYFAVSPSAFGAICRNLGACGLTDETLGCRRVVIEKPFGHDIDSAHALDGLLHQYFDEHQIFRIDHYLGKGTVQNIMVMRFANLLLEPLWNRNYIDHVQISHAEQQGIEGRGAYYDSAGALRDMVQSHLMQMLALTAMEPPASMDAEAVRDEKVKVLRCIRPISHRGVHAQAFRAQYSRGMVDGVNEPGYLDEPGVADDSVTETFAALKLYIDNWRWRDVPFYLRTGKRMAKSHSQISIRFREPPQQLFRETQVANTAPNWLLIGIQPEENFRFEMQIKTEGLEMRTRTVQMDATYTGEEPANLDAYATLLLDVINGDQTLFLRYDEVSWAWRVVDPILRNWAVERDYIPTYPAGSWGPPEADRLFDADSHRWRNNLKIPGED</sequence>
<dbReference type="GO" id="GO:0009051">
    <property type="term" value="P:pentose-phosphate shunt, oxidative branch"/>
    <property type="evidence" value="ECO:0007669"/>
    <property type="project" value="TreeGrafter"/>
</dbReference>
<dbReference type="SUPFAM" id="SSF51735">
    <property type="entry name" value="NAD(P)-binding Rossmann-fold domains"/>
    <property type="match status" value="1"/>
</dbReference>
<comment type="similarity">
    <text evidence="6">Belongs to the glucose-6-phosphate dehydrogenase family.</text>
</comment>
<dbReference type="Pfam" id="PF02781">
    <property type="entry name" value="G6PD_C"/>
    <property type="match status" value="1"/>
</dbReference>
<keyword evidence="2 6" id="KW-0313">Glucose metabolism</keyword>
<proteinExistence type="inferred from homology"/>
<dbReference type="GO" id="GO:0050661">
    <property type="term" value="F:NADP binding"/>
    <property type="evidence" value="ECO:0007669"/>
    <property type="project" value="UniProtKB-UniRule"/>
</dbReference>
<evidence type="ECO:0000259" key="8">
    <source>
        <dbReference type="Pfam" id="PF02781"/>
    </source>
</evidence>
<evidence type="ECO:0000256" key="5">
    <source>
        <dbReference type="ARBA" id="ARBA00023277"/>
    </source>
</evidence>
<accession>A0A6I6CYU2</accession>
<evidence type="ECO:0000256" key="4">
    <source>
        <dbReference type="ARBA" id="ARBA00023002"/>
    </source>
</evidence>
<evidence type="ECO:0000313" key="9">
    <source>
        <dbReference type="EMBL" id="QGT78580.1"/>
    </source>
</evidence>
<dbReference type="InterPro" id="IPR001282">
    <property type="entry name" value="G6P_DH"/>
</dbReference>
<evidence type="ECO:0000256" key="1">
    <source>
        <dbReference type="ARBA" id="ARBA00004937"/>
    </source>
</evidence>
<dbReference type="GO" id="GO:0006006">
    <property type="term" value="P:glucose metabolic process"/>
    <property type="evidence" value="ECO:0007669"/>
    <property type="project" value="UniProtKB-KW"/>
</dbReference>
<feature type="domain" description="Glucose-6-phosphate dehydrogenase NAD-binding" evidence="7">
    <location>
        <begin position="16"/>
        <end position="197"/>
    </location>
</feature>
<dbReference type="PANTHER" id="PTHR23429">
    <property type="entry name" value="GLUCOSE-6-PHOSPHATE 1-DEHYDROGENASE G6PD"/>
    <property type="match status" value="1"/>
</dbReference>
<feature type="binding site" evidence="6">
    <location>
        <position position="158"/>
    </location>
    <ligand>
        <name>NADP(+)</name>
        <dbReference type="ChEBI" id="CHEBI:58349"/>
    </ligand>
</feature>
<dbReference type="PANTHER" id="PTHR23429:SF0">
    <property type="entry name" value="GLUCOSE-6-PHOSPHATE 1-DEHYDROGENASE"/>
    <property type="match status" value="1"/>
</dbReference>
<comment type="function">
    <text evidence="6">Catalyzes the oxidation of glucose 6-phosphate to 6-phosphogluconolactone.</text>
</comment>
<dbReference type="SUPFAM" id="SSF55347">
    <property type="entry name" value="Glyceraldehyde-3-phosphate dehydrogenase-like, C-terminal domain"/>
    <property type="match status" value="1"/>
</dbReference>
<feature type="binding site" evidence="6">
    <location>
        <position position="188"/>
    </location>
    <ligand>
        <name>substrate</name>
    </ligand>
</feature>
<keyword evidence="3 6" id="KW-0521">NADP</keyword>
<comment type="caution">
    <text evidence="6">Lacks conserved residue(s) required for the propagation of feature annotation.</text>
</comment>
<dbReference type="PIRSF" id="PIRSF000110">
    <property type="entry name" value="G6PD"/>
    <property type="match status" value="1"/>
</dbReference>
<keyword evidence="10" id="KW-1185">Reference proteome</keyword>
<evidence type="ECO:0000256" key="6">
    <source>
        <dbReference type="HAMAP-Rule" id="MF_00966"/>
    </source>
</evidence>
<feature type="binding site" evidence="6">
    <location>
        <position position="53"/>
    </location>
    <ligand>
        <name>NADP(+)</name>
        <dbReference type="ChEBI" id="CHEBI:58349"/>
    </ligand>
</feature>
<feature type="active site" description="Proton acceptor" evidence="6">
    <location>
        <position position="250"/>
    </location>
</feature>
<dbReference type="InterPro" id="IPR022674">
    <property type="entry name" value="G6P_DH_NAD-bd"/>
</dbReference>
<gene>
    <name evidence="6" type="primary">zwf</name>
    <name evidence="9" type="ORF">GM160_06535</name>
</gene>
<evidence type="ECO:0000259" key="7">
    <source>
        <dbReference type="Pfam" id="PF00479"/>
    </source>
</evidence>
<evidence type="ECO:0000256" key="2">
    <source>
        <dbReference type="ARBA" id="ARBA00022526"/>
    </source>
</evidence>
<dbReference type="GO" id="GO:0004345">
    <property type="term" value="F:glucose-6-phosphate dehydrogenase activity"/>
    <property type="evidence" value="ECO:0007669"/>
    <property type="project" value="UniProtKB-UniRule"/>
</dbReference>
<comment type="catalytic activity">
    <reaction evidence="6">
        <text>D-glucose 6-phosphate + NADP(+) = 6-phospho-D-glucono-1,5-lactone + NADPH + H(+)</text>
        <dbReference type="Rhea" id="RHEA:15841"/>
        <dbReference type="ChEBI" id="CHEBI:15378"/>
        <dbReference type="ChEBI" id="CHEBI:57783"/>
        <dbReference type="ChEBI" id="CHEBI:57955"/>
        <dbReference type="ChEBI" id="CHEBI:58349"/>
        <dbReference type="ChEBI" id="CHEBI:61548"/>
        <dbReference type="EC" id="1.1.1.49"/>
    </reaction>
</comment>
<dbReference type="KEGG" id="ghl:GM160_06535"/>
<feature type="binding site" evidence="6">
    <location>
        <position position="192"/>
    </location>
    <ligand>
        <name>substrate</name>
    </ligand>
</feature>
<dbReference type="InterPro" id="IPR036291">
    <property type="entry name" value="NAD(P)-bd_dom_sf"/>
</dbReference>
<feature type="binding site" evidence="6">
    <location>
        <begin position="98"/>
        <end position="99"/>
    </location>
    <ligand>
        <name>NADP(+)</name>
        <dbReference type="ChEBI" id="CHEBI:58349"/>
    </ligand>
</feature>
<comment type="pathway">
    <text evidence="1 6">Carbohydrate degradation; pentose phosphate pathway; D-ribulose 5-phosphate from D-glucose 6-phosphate (oxidative stage): step 1/3.</text>
</comment>
<dbReference type="NCBIfam" id="TIGR00871">
    <property type="entry name" value="zwf"/>
    <property type="match status" value="1"/>
</dbReference>
<dbReference type="Gene3D" id="3.30.360.10">
    <property type="entry name" value="Dihydrodipicolinate Reductase, domain 2"/>
    <property type="match status" value="1"/>
</dbReference>
<dbReference type="RefSeq" id="WP_156574030.1">
    <property type="nucleotide sequence ID" value="NZ_CP046415.1"/>
</dbReference>
<feature type="binding site" evidence="6">
    <location>
        <position position="226"/>
    </location>
    <ligand>
        <name>substrate</name>
    </ligand>
</feature>
<dbReference type="InterPro" id="IPR022675">
    <property type="entry name" value="G6P_DH_C"/>
</dbReference>
<reference evidence="9 10" key="1">
    <citation type="submission" date="2019-11" db="EMBL/GenBank/DDBJ databases">
        <authorList>
            <person name="Zhang J."/>
            <person name="Sun C."/>
        </authorList>
    </citation>
    <scope>NUCLEOTIDE SEQUENCE [LARGE SCALE GENOMIC DNA]</scope>
    <source>
        <strain evidence="10">sp2</strain>
    </source>
</reference>
<dbReference type="Pfam" id="PF00479">
    <property type="entry name" value="G6PD_N"/>
    <property type="match status" value="1"/>
</dbReference>
<dbReference type="Proteomes" id="UP000427716">
    <property type="component" value="Chromosome"/>
</dbReference>
<dbReference type="PRINTS" id="PR00079">
    <property type="entry name" value="G6PDHDRGNASE"/>
</dbReference>
<dbReference type="EC" id="1.1.1.49" evidence="6"/>